<keyword evidence="2" id="KW-1185">Reference proteome</keyword>
<proteinExistence type="predicted"/>
<dbReference type="RefSeq" id="WP_161822407.1">
    <property type="nucleotide sequence ID" value="NZ_LSRS01000005.1"/>
</dbReference>
<reference evidence="1" key="1">
    <citation type="submission" date="2016-02" db="EMBL/GenBank/DDBJ databases">
        <title>Draft Genome Sequence of Sporotomaculum syntrophicum Strain FB, a Syntrophic Benzoate Degrader.</title>
        <authorList>
            <person name="Nobu M.K."/>
            <person name="Narihiro T."/>
            <person name="Qiu Y.-L."/>
            <person name="Ohashi A."/>
            <person name="Liu W.-T."/>
            <person name="Yuji S."/>
        </authorList>
    </citation>
    <scope>NUCLEOTIDE SEQUENCE</scope>
    <source>
        <strain evidence="1">FB</strain>
    </source>
</reference>
<dbReference type="OrthoDB" id="1952261at2"/>
<protein>
    <submittedName>
        <fullName evidence="1">Uncharacterized protein</fullName>
    </submittedName>
</protein>
<sequence>MYKNILTKKFFKDNLVKDLTVQQFVYAQIETPELSQIASDLVRRFDNRADEERERLLRESDPDILLKMLRGKSDPINHHIVFQKVLEQEEVIIPRILGMLKTSLNVVFIENAVKILANTGKDYLEDLLKILDEIRSPYALSLTCITLGFIADEDAIPVLLKKYNELKNLYPGETYEQGPLYGLIKLNERFYN</sequence>
<dbReference type="EMBL" id="LSRS01000005">
    <property type="protein sequence ID" value="KAF1084299.1"/>
    <property type="molecule type" value="Genomic_DNA"/>
</dbReference>
<dbReference type="Proteomes" id="UP000798488">
    <property type="component" value="Unassembled WGS sequence"/>
</dbReference>
<name>A0A9D3AY14_9FIRM</name>
<dbReference type="AlphaFoldDB" id="A0A9D3AY14"/>
<organism evidence="1 2">
    <name type="scientific">Sporotomaculum syntrophicum</name>
    <dbReference type="NCBI Taxonomy" id="182264"/>
    <lineage>
        <taxon>Bacteria</taxon>
        <taxon>Bacillati</taxon>
        <taxon>Bacillota</taxon>
        <taxon>Clostridia</taxon>
        <taxon>Eubacteriales</taxon>
        <taxon>Desulfallaceae</taxon>
        <taxon>Sporotomaculum</taxon>
    </lineage>
</organism>
<comment type="caution">
    <text evidence="1">The sequence shown here is derived from an EMBL/GenBank/DDBJ whole genome shotgun (WGS) entry which is preliminary data.</text>
</comment>
<gene>
    <name evidence="1" type="ORF">SPSYN_02075</name>
</gene>
<accession>A0A9D3AY14</accession>
<evidence type="ECO:0000313" key="2">
    <source>
        <dbReference type="Proteomes" id="UP000798488"/>
    </source>
</evidence>
<evidence type="ECO:0000313" key="1">
    <source>
        <dbReference type="EMBL" id="KAF1084299.1"/>
    </source>
</evidence>